<dbReference type="SUPFAM" id="SSF47413">
    <property type="entry name" value="lambda repressor-like DNA-binding domains"/>
    <property type="match status" value="1"/>
</dbReference>
<dbReference type="Gene3D" id="1.10.260.40">
    <property type="entry name" value="lambda repressor-like DNA-binding domains"/>
    <property type="match status" value="1"/>
</dbReference>
<evidence type="ECO:0008006" key="3">
    <source>
        <dbReference type="Google" id="ProtNLM"/>
    </source>
</evidence>
<dbReference type="Proteomes" id="UP000178406">
    <property type="component" value="Unassembled WGS sequence"/>
</dbReference>
<accession>A0A1F5WE38</accession>
<dbReference type="InterPro" id="IPR001387">
    <property type="entry name" value="Cro/C1-type_HTH"/>
</dbReference>
<dbReference type="EMBL" id="MFHQ01000035">
    <property type="protein sequence ID" value="OGF73840.1"/>
    <property type="molecule type" value="Genomic_DNA"/>
</dbReference>
<gene>
    <name evidence="1" type="ORF">A3J56_00470</name>
</gene>
<reference evidence="1 2" key="1">
    <citation type="journal article" date="2016" name="Nat. Commun.">
        <title>Thousands of microbial genomes shed light on interconnected biogeochemical processes in an aquifer system.</title>
        <authorList>
            <person name="Anantharaman K."/>
            <person name="Brown C.T."/>
            <person name="Hug L.A."/>
            <person name="Sharon I."/>
            <person name="Castelle C.J."/>
            <person name="Probst A.J."/>
            <person name="Thomas B.C."/>
            <person name="Singh A."/>
            <person name="Wilkins M.J."/>
            <person name="Karaoz U."/>
            <person name="Brodie E.L."/>
            <person name="Williams K.H."/>
            <person name="Hubbard S.S."/>
            <person name="Banfield J.F."/>
        </authorList>
    </citation>
    <scope>NUCLEOTIDE SEQUENCE [LARGE SCALE GENOMIC DNA]</scope>
</reference>
<evidence type="ECO:0000313" key="2">
    <source>
        <dbReference type="Proteomes" id="UP000178406"/>
    </source>
</evidence>
<name>A0A1F5WE38_9BACT</name>
<dbReference type="InterPro" id="IPR010982">
    <property type="entry name" value="Lambda_DNA-bd_dom_sf"/>
</dbReference>
<evidence type="ECO:0000313" key="1">
    <source>
        <dbReference type="EMBL" id="OGF73840.1"/>
    </source>
</evidence>
<proteinExistence type="predicted"/>
<comment type="caution">
    <text evidence="1">The sequence shown here is derived from an EMBL/GenBank/DDBJ whole genome shotgun (WGS) entry which is preliminary data.</text>
</comment>
<dbReference type="GO" id="GO:0003677">
    <property type="term" value="F:DNA binding"/>
    <property type="evidence" value="ECO:0007669"/>
    <property type="project" value="InterPro"/>
</dbReference>
<organism evidence="1 2">
    <name type="scientific">Candidatus Giovannonibacteria bacterium RIFCSPHIGHO2_02_FULL_46_20</name>
    <dbReference type="NCBI Taxonomy" id="1798338"/>
    <lineage>
        <taxon>Bacteria</taxon>
        <taxon>Candidatus Giovannoniibacteriota</taxon>
    </lineage>
</organism>
<protein>
    <recommendedName>
        <fullName evidence="3">HTH cro/C1-type domain-containing protein</fullName>
    </recommendedName>
</protein>
<dbReference type="STRING" id="1798338.A3J56_00470"/>
<dbReference type="AlphaFoldDB" id="A0A1F5WE38"/>
<dbReference type="CDD" id="cd00093">
    <property type="entry name" value="HTH_XRE"/>
    <property type="match status" value="1"/>
</dbReference>
<sequence>MDIITGKAVRELRNRLNLDCAEFAKELGTTATVVARWEDGAELDCEDQYCIAALAESYGITSEYLLAWSD</sequence>